<name>A0A1F7L0A9_9BACT</name>
<dbReference type="HAMAP" id="MF_00037">
    <property type="entry name" value="MurB"/>
    <property type="match status" value="1"/>
</dbReference>
<keyword evidence="9 16" id="KW-0521">NADP</keyword>
<evidence type="ECO:0000313" key="19">
    <source>
        <dbReference type="Proteomes" id="UP000177050"/>
    </source>
</evidence>
<keyword evidence="13 16" id="KW-0131">Cell cycle</keyword>
<comment type="cofactor">
    <cofactor evidence="1 16">
        <name>FAD</name>
        <dbReference type="ChEBI" id="CHEBI:57692"/>
    </cofactor>
</comment>
<dbReference type="InterPro" id="IPR011601">
    <property type="entry name" value="MurB_C"/>
</dbReference>
<dbReference type="Gene3D" id="3.30.465.10">
    <property type="match status" value="1"/>
</dbReference>
<keyword evidence="10 16" id="KW-0133">Cell shape</keyword>
<comment type="subcellular location">
    <subcellularLocation>
        <location evidence="3 16">Cytoplasm</location>
    </subcellularLocation>
</comment>
<dbReference type="InterPro" id="IPR016169">
    <property type="entry name" value="FAD-bd_PCMH_sub2"/>
</dbReference>
<dbReference type="InterPro" id="IPR003170">
    <property type="entry name" value="MurB"/>
</dbReference>
<dbReference type="Pfam" id="PF02873">
    <property type="entry name" value="MurB_C"/>
    <property type="match status" value="1"/>
</dbReference>
<dbReference type="GO" id="GO:0008360">
    <property type="term" value="P:regulation of cell shape"/>
    <property type="evidence" value="ECO:0007669"/>
    <property type="project" value="UniProtKB-KW"/>
</dbReference>
<dbReference type="PANTHER" id="PTHR21071">
    <property type="entry name" value="UDP-N-ACETYLENOLPYRUVOYLGLUCOSAMINE REDUCTASE"/>
    <property type="match status" value="1"/>
</dbReference>
<evidence type="ECO:0000256" key="6">
    <source>
        <dbReference type="ARBA" id="ARBA00022618"/>
    </source>
</evidence>
<comment type="caution">
    <text evidence="18">The sequence shown here is derived from an EMBL/GenBank/DDBJ whole genome shotgun (WGS) entry which is preliminary data.</text>
</comment>
<evidence type="ECO:0000256" key="9">
    <source>
        <dbReference type="ARBA" id="ARBA00022857"/>
    </source>
</evidence>
<evidence type="ECO:0000256" key="2">
    <source>
        <dbReference type="ARBA" id="ARBA00003921"/>
    </source>
</evidence>
<keyword evidence="7 16" id="KW-0285">Flavoprotein</keyword>
<evidence type="ECO:0000256" key="8">
    <source>
        <dbReference type="ARBA" id="ARBA00022827"/>
    </source>
</evidence>
<dbReference type="InterPro" id="IPR016167">
    <property type="entry name" value="FAD-bd_PCMH_sub1"/>
</dbReference>
<dbReference type="EC" id="1.3.1.98" evidence="16"/>
<evidence type="ECO:0000256" key="13">
    <source>
        <dbReference type="ARBA" id="ARBA00023306"/>
    </source>
</evidence>
<evidence type="ECO:0000313" key="18">
    <source>
        <dbReference type="EMBL" id="OGK73521.1"/>
    </source>
</evidence>
<comment type="caution">
    <text evidence="16">Lacks conserved residue(s) required for the propagation of feature annotation.</text>
</comment>
<dbReference type="GO" id="GO:0008762">
    <property type="term" value="F:UDP-N-acetylmuramate dehydrogenase activity"/>
    <property type="evidence" value="ECO:0007669"/>
    <property type="project" value="UniProtKB-UniRule"/>
</dbReference>
<evidence type="ECO:0000256" key="3">
    <source>
        <dbReference type="ARBA" id="ARBA00004496"/>
    </source>
</evidence>
<evidence type="ECO:0000256" key="15">
    <source>
        <dbReference type="ARBA" id="ARBA00048914"/>
    </source>
</evidence>
<dbReference type="InterPro" id="IPR016166">
    <property type="entry name" value="FAD-bd_PCMH"/>
</dbReference>
<accession>A0A1F7L0A9</accession>
<dbReference type="GO" id="GO:0051301">
    <property type="term" value="P:cell division"/>
    <property type="evidence" value="ECO:0007669"/>
    <property type="project" value="UniProtKB-KW"/>
</dbReference>
<dbReference type="Gene3D" id="3.30.43.10">
    <property type="entry name" value="Uridine Diphospho-n-acetylenolpyruvylglucosamine Reductase, domain 2"/>
    <property type="match status" value="1"/>
</dbReference>
<keyword evidence="14 16" id="KW-0961">Cell wall biogenesis/degradation</keyword>
<dbReference type="GO" id="GO:0071949">
    <property type="term" value="F:FAD binding"/>
    <property type="evidence" value="ECO:0007669"/>
    <property type="project" value="InterPro"/>
</dbReference>
<keyword evidence="5 16" id="KW-0963">Cytoplasm</keyword>
<feature type="active site" description="Proton donor" evidence="16">
    <location>
        <position position="228"/>
    </location>
</feature>
<evidence type="ECO:0000256" key="10">
    <source>
        <dbReference type="ARBA" id="ARBA00022960"/>
    </source>
</evidence>
<keyword evidence="12 16" id="KW-0560">Oxidoreductase</keyword>
<organism evidence="18 19">
    <name type="scientific">Candidatus Roizmanbacteria bacterium RIFOXYD1_FULL_38_12</name>
    <dbReference type="NCBI Taxonomy" id="1802093"/>
    <lineage>
        <taxon>Bacteria</taxon>
        <taxon>Candidatus Roizmaniibacteriota</taxon>
    </lineage>
</organism>
<dbReference type="AlphaFoldDB" id="A0A1F7L0A9"/>
<evidence type="ECO:0000256" key="1">
    <source>
        <dbReference type="ARBA" id="ARBA00001974"/>
    </source>
</evidence>
<evidence type="ECO:0000256" key="14">
    <source>
        <dbReference type="ARBA" id="ARBA00023316"/>
    </source>
</evidence>
<proteinExistence type="inferred from homology"/>
<sequence>MDISVFTNKFGPNKIEKDKDLFPYLTLRTHVIAPYFFEAETKGELVSVLTMCLRENVPYILIGGGSNTAIITKEIRGLTIKNSYSELKLIHEEKTYVELSISSGYSVSLLVSETVEKGWGGFEYHKGLPGTMGGGVYMNSKWTRPLSYIGDRLISAQILDKKGRLKLVERDYFQFGYDFSTLQKTGEIFIDGIFRLEKTDPNILKRRADESLSYRKKTQPFGVATCGCFFQNISKADQLRLDLPTTSVGYLIDKAGMKNLKIGAFSVSNLHANFILHSARGDGKTQDLLQLISEIKRKVKERFGVTLIEEVVVI</sequence>
<evidence type="ECO:0000256" key="12">
    <source>
        <dbReference type="ARBA" id="ARBA00023002"/>
    </source>
</evidence>
<evidence type="ECO:0000256" key="7">
    <source>
        <dbReference type="ARBA" id="ARBA00022630"/>
    </source>
</evidence>
<dbReference type="InterPro" id="IPR036635">
    <property type="entry name" value="MurB_C_sf"/>
</dbReference>
<dbReference type="Pfam" id="PF01565">
    <property type="entry name" value="FAD_binding_4"/>
    <property type="match status" value="1"/>
</dbReference>
<comment type="pathway">
    <text evidence="4 16">Cell wall biogenesis; peptidoglycan biosynthesis.</text>
</comment>
<comment type="catalytic activity">
    <reaction evidence="15 16">
        <text>UDP-N-acetyl-alpha-D-muramate + NADP(+) = UDP-N-acetyl-3-O-(1-carboxyvinyl)-alpha-D-glucosamine + NADPH + H(+)</text>
        <dbReference type="Rhea" id="RHEA:12248"/>
        <dbReference type="ChEBI" id="CHEBI:15378"/>
        <dbReference type="ChEBI" id="CHEBI:57783"/>
        <dbReference type="ChEBI" id="CHEBI:58349"/>
        <dbReference type="ChEBI" id="CHEBI:68483"/>
        <dbReference type="ChEBI" id="CHEBI:70757"/>
        <dbReference type="EC" id="1.3.1.98"/>
    </reaction>
</comment>
<dbReference type="GO" id="GO:0009252">
    <property type="term" value="P:peptidoglycan biosynthetic process"/>
    <property type="evidence" value="ECO:0007669"/>
    <property type="project" value="UniProtKB-UniRule"/>
</dbReference>
<evidence type="ECO:0000256" key="4">
    <source>
        <dbReference type="ARBA" id="ARBA00004752"/>
    </source>
</evidence>
<evidence type="ECO:0000256" key="16">
    <source>
        <dbReference type="HAMAP-Rule" id="MF_00037"/>
    </source>
</evidence>
<dbReference type="InterPro" id="IPR006094">
    <property type="entry name" value="Oxid_FAD_bind_N"/>
</dbReference>
<keyword evidence="11 16" id="KW-0573">Peptidoglycan synthesis</keyword>
<dbReference type="UniPathway" id="UPA00219"/>
<dbReference type="SUPFAM" id="SSF56176">
    <property type="entry name" value="FAD-binding/transporter-associated domain-like"/>
    <property type="match status" value="1"/>
</dbReference>
<comment type="function">
    <text evidence="2 16">Cell wall formation.</text>
</comment>
<comment type="similarity">
    <text evidence="16">Belongs to the MurB family.</text>
</comment>
<dbReference type="GO" id="GO:0005829">
    <property type="term" value="C:cytosol"/>
    <property type="evidence" value="ECO:0007669"/>
    <property type="project" value="TreeGrafter"/>
</dbReference>
<dbReference type="PANTHER" id="PTHR21071:SF4">
    <property type="entry name" value="UDP-N-ACETYLENOLPYRUVOYLGLUCOSAMINE REDUCTASE"/>
    <property type="match status" value="1"/>
</dbReference>
<dbReference type="Gene3D" id="3.90.78.10">
    <property type="entry name" value="UDP-N-acetylenolpyruvoylglucosamine reductase, C-terminal domain"/>
    <property type="match status" value="1"/>
</dbReference>
<dbReference type="SUPFAM" id="SSF56194">
    <property type="entry name" value="Uridine diphospho-N-Acetylenolpyruvylglucosamine reductase, MurB, C-terminal domain"/>
    <property type="match status" value="1"/>
</dbReference>
<keyword evidence="8 16" id="KW-0274">FAD</keyword>
<keyword evidence="6 16" id="KW-0132">Cell division</keyword>
<gene>
    <name evidence="16" type="primary">murB</name>
    <name evidence="18" type="ORF">A3K52_01875</name>
</gene>
<evidence type="ECO:0000256" key="11">
    <source>
        <dbReference type="ARBA" id="ARBA00022984"/>
    </source>
</evidence>
<dbReference type="Proteomes" id="UP000177050">
    <property type="component" value="Unassembled WGS sequence"/>
</dbReference>
<evidence type="ECO:0000256" key="5">
    <source>
        <dbReference type="ARBA" id="ARBA00022490"/>
    </source>
</evidence>
<reference evidence="18 19" key="1">
    <citation type="journal article" date="2016" name="Nat. Commun.">
        <title>Thousands of microbial genomes shed light on interconnected biogeochemical processes in an aquifer system.</title>
        <authorList>
            <person name="Anantharaman K."/>
            <person name="Brown C.T."/>
            <person name="Hug L.A."/>
            <person name="Sharon I."/>
            <person name="Castelle C.J."/>
            <person name="Probst A.J."/>
            <person name="Thomas B.C."/>
            <person name="Singh A."/>
            <person name="Wilkins M.J."/>
            <person name="Karaoz U."/>
            <person name="Brodie E.L."/>
            <person name="Williams K.H."/>
            <person name="Hubbard S.S."/>
            <person name="Banfield J.F."/>
        </authorList>
    </citation>
    <scope>NUCLEOTIDE SEQUENCE [LARGE SCALE GENOMIC DNA]</scope>
</reference>
<protein>
    <recommendedName>
        <fullName evidence="16">UDP-N-acetylenolpyruvoylglucosamine reductase</fullName>
        <ecNumber evidence="16">1.3.1.98</ecNumber>
    </recommendedName>
    <alternativeName>
        <fullName evidence="16">UDP-N-acetylmuramate dehydrogenase</fullName>
    </alternativeName>
</protein>
<dbReference type="InterPro" id="IPR036318">
    <property type="entry name" value="FAD-bd_PCMH-like_sf"/>
</dbReference>
<feature type="domain" description="FAD-binding PCMH-type" evidence="17">
    <location>
        <begin position="28"/>
        <end position="199"/>
    </location>
</feature>
<dbReference type="PROSITE" id="PS51387">
    <property type="entry name" value="FAD_PCMH"/>
    <property type="match status" value="1"/>
</dbReference>
<dbReference type="EMBL" id="MGBR01000001">
    <property type="protein sequence ID" value="OGK73521.1"/>
    <property type="molecule type" value="Genomic_DNA"/>
</dbReference>
<feature type="active site" evidence="16">
    <location>
        <position position="310"/>
    </location>
</feature>
<dbReference type="GO" id="GO:0071555">
    <property type="term" value="P:cell wall organization"/>
    <property type="evidence" value="ECO:0007669"/>
    <property type="project" value="UniProtKB-KW"/>
</dbReference>
<evidence type="ECO:0000259" key="17">
    <source>
        <dbReference type="PROSITE" id="PS51387"/>
    </source>
</evidence>